<dbReference type="Proteomes" id="UP000192434">
    <property type="component" value="Unassembled WGS sequence"/>
</dbReference>
<evidence type="ECO:0000313" key="2">
    <source>
        <dbReference type="Proteomes" id="UP000192434"/>
    </source>
</evidence>
<proteinExistence type="predicted"/>
<accession>A0A1X0IQG4</accession>
<protein>
    <submittedName>
        <fullName evidence="1">Uncharacterized protein</fullName>
    </submittedName>
</protein>
<gene>
    <name evidence="1" type="ORF">BST43_22110</name>
</gene>
<name>A0A1X0IQG4_9MYCO</name>
<dbReference type="EMBL" id="MVII01000035">
    <property type="protein sequence ID" value="ORB50625.1"/>
    <property type="molecule type" value="Genomic_DNA"/>
</dbReference>
<sequence length="428" mass="44651">MTTTSVTTLRGRLIVLGLALLAATFMVLPTAGSKMIAGVAAADPTVPTPPPLPAPREMPQDAPRINNIGGAKVSSSAPQGEGNGMGQPLAAARELSNFTVPMFAKDGMFFPTTWAGKNIAIHLPGEMTLAAAAWSGDGGATYTSNDVDYQVVPFSGGGGDIVIRRKTIFSPSDMAVGVRIPEGTHLRQGTNVVLVETEPRPGRPATVIGTFSIPVARDTQGAAINVTPGIGPGFPKQTNILINLGPANIFAFPIEITLSYRASNTPTSGALTADWDGMPGGVGVLQVITQPVDYVTDPAGTYRPAGIDPALYAQRHSGGCQGGPNEFRSADGRAADFTVSCQRQQMCLDATPSNTSTDVCNNTLFANMSTNCVSTFGQQGDNYDACQRIASDEVAWVKANMLTGALCQPVTPQSNTAFLPSNGNRYCR</sequence>
<dbReference type="OrthoDB" id="4763471at2"/>
<evidence type="ECO:0000313" key="1">
    <source>
        <dbReference type="EMBL" id="ORB50625.1"/>
    </source>
</evidence>
<dbReference type="AlphaFoldDB" id="A0A1X0IQG4"/>
<dbReference type="RefSeq" id="WP_083019021.1">
    <property type="nucleotide sequence ID" value="NZ_MVII01000035.1"/>
</dbReference>
<reference evidence="1 2" key="1">
    <citation type="submission" date="2016-12" db="EMBL/GenBank/DDBJ databases">
        <title>The new phylogeny of genus Mycobacterium.</title>
        <authorList>
            <person name="Tortoli E."/>
            <person name="Trovato A."/>
            <person name="Cirillo D.M."/>
        </authorList>
    </citation>
    <scope>NUCLEOTIDE SEQUENCE [LARGE SCALE GENOMIC DNA]</scope>
    <source>
        <strain evidence="1 2">CCUG 66554</strain>
    </source>
</reference>
<organism evidence="1 2">
    <name type="scientific">Mycobacteroides saopaulense</name>
    <dbReference type="NCBI Taxonomy" id="1578165"/>
    <lineage>
        <taxon>Bacteria</taxon>
        <taxon>Bacillati</taxon>
        <taxon>Actinomycetota</taxon>
        <taxon>Actinomycetes</taxon>
        <taxon>Mycobacteriales</taxon>
        <taxon>Mycobacteriaceae</taxon>
        <taxon>Mycobacteroides</taxon>
    </lineage>
</organism>
<comment type="caution">
    <text evidence="1">The sequence shown here is derived from an EMBL/GenBank/DDBJ whole genome shotgun (WGS) entry which is preliminary data.</text>
</comment>